<dbReference type="EC" id="2.4.1.-" evidence="10"/>
<feature type="domain" description="ArnT-like N-terminal" evidence="11">
    <location>
        <begin position="20"/>
        <end position="79"/>
    </location>
</feature>
<feature type="transmembrane region" description="Helical" evidence="10">
    <location>
        <begin position="138"/>
        <end position="155"/>
    </location>
</feature>
<proteinExistence type="inferred from homology"/>
<feature type="transmembrane region" description="Helical" evidence="10">
    <location>
        <begin position="336"/>
        <end position="355"/>
    </location>
</feature>
<feature type="transmembrane region" description="Helical" evidence="10">
    <location>
        <begin position="12"/>
        <end position="32"/>
    </location>
</feature>
<keyword evidence="7 10" id="KW-1133">Transmembrane helix</keyword>
<evidence type="ECO:0000256" key="1">
    <source>
        <dbReference type="ARBA" id="ARBA00004127"/>
    </source>
</evidence>
<keyword evidence="10" id="KW-1003">Cell membrane</keyword>
<evidence type="ECO:0000256" key="5">
    <source>
        <dbReference type="ARBA" id="ARBA00022679"/>
    </source>
</evidence>
<feature type="domain" description="Protein O-mannosyl-transferase C-terminal four TM" evidence="12">
    <location>
        <begin position="258"/>
        <end position="430"/>
    </location>
</feature>
<sequence>MARAKYGRISKHDWLIGCGITLLALGVVFWRLGFPDALVFDETHYVPAGRDFFSGEAWSNNSHPPFAKWVIGLSSYILGDFSFGWRFPGAVLGASCVTVVFAVMRLFGFKPIIAVFAALLTILNQTLLVQAQTAMLDVYALGLFMLCLLAAIWSGKRVRTRRGASVGLLVSGILLGLAAASKWSAGIHMFLVWGGILIWRFTESSPKGFLLPRLFSRGFAGWNHFSLFGTALRQGIPALIVYVLTFAPFVFMEGDWSLITLHQNMFADVAGYLKPHPYASDWWEWPLMLEPIWYYFEKGEDGFTHAIFLIGNPAIYWAGLPPILACLGYGITRKDGALLAISGAFMGFWLVYALLPRNLMFSYYYEPAAIMLGMGIAAFVSRFVRREMQLVVMCVWGGVALGFFAFFYPVLTAMPFEGNEWLRWRWFSIWS</sequence>
<feature type="transmembrane region" description="Helical" evidence="10">
    <location>
        <begin position="162"/>
        <end position="179"/>
    </location>
</feature>
<comment type="subcellular location">
    <subcellularLocation>
        <location evidence="10">Cell membrane</location>
    </subcellularLocation>
    <subcellularLocation>
        <location evidence="1">Endomembrane system</location>
        <topology evidence="1">Multi-pass membrane protein</topology>
    </subcellularLocation>
</comment>
<dbReference type="RefSeq" id="WP_382166463.1">
    <property type="nucleotide sequence ID" value="NZ_JBHTBR010000002.1"/>
</dbReference>
<evidence type="ECO:0000313" key="13">
    <source>
        <dbReference type="EMBL" id="MFC7291270.1"/>
    </source>
</evidence>
<keyword evidence="8 10" id="KW-0472">Membrane</keyword>
<dbReference type="InterPro" id="IPR003342">
    <property type="entry name" value="ArnT-like_N"/>
</dbReference>
<dbReference type="Pfam" id="PF16192">
    <property type="entry name" value="PMT_4TMC"/>
    <property type="match status" value="1"/>
</dbReference>
<evidence type="ECO:0000256" key="4">
    <source>
        <dbReference type="ARBA" id="ARBA00022676"/>
    </source>
</evidence>
<keyword evidence="14" id="KW-1185">Reference proteome</keyword>
<evidence type="ECO:0000256" key="7">
    <source>
        <dbReference type="ARBA" id="ARBA00022989"/>
    </source>
</evidence>
<comment type="function">
    <text evidence="10">Protein O-mannosyltransferase that catalyzes the transfer of a single mannose residue from a polyprenol phospho-mannosyl lipidic donor to the hydroxyl group of selected serine and threonine residues in acceptor proteins.</text>
</comment>
<evidence type="ECO:0000256" key="6">
    <source>
        <dbReference type="ARBA" id="ARBA00022692"/>
    </source>
</evidence>
<evidence type="ECO:0000313" key="14">
    <source>
        <dbReference type="Proteomes" id="UP001596492"/>
    </source>
</evidence>
<protein>
    <recommendedName>
        <fullName evidence="9 10">Polyprenol-phosphate-mannose--protein mannosyltransferase</fullName>
        <ecNumber evidence="10">2.4.1.-</ecNumber>
    </recommendedName>
</protein>
<feature type="transmembrane region" description="Helical" evidence="10">
    <location>
        <begin position="303"/>
        <end position="329"/>
    </location>
</feature>
<evidence type="ECO:0000256" key="2">
    <source>
        <dbReference type="ARBA" id="ARBA00004922"/>
    </source>
</evidence>
<feature type="transmembrane region" description="Helical" evidence="10">
    <location>
        <begin position="361"/>
        <end position="383"/>
    </location>
</feature>
<dbReference type="InterPro" id="IPR032421">
    <property type="entry name" value="PMT_4TMC"/>
</dbReference>
<gene>
    <name evidence="13" type="ORF">ACFQS8_06555</name>
</gene>
<dbReference type="InterPro" id="IPR027005">
    <property type="entry name" value="PMT-like"/>
</dbReference>
<evidence type="ECO:0000256" key="10">
    <source>
        <dbReference type="RuleBase" id="RU367007"/>
    </source>
</evidence>
<feature type="transmembrane region" description="Helical" evidence="10">
    <location>
        <begin position="111"/>
        <end position="132"/>
    </location>
</feature>
<evidence type="ECO:0000259" key="12">
    <source>
        <dbReference type="Pfam" id="PF16192"/>
    </source>
</evidence>
<dbReference type="Pfam" id="PF02366">
    <property type="entry name" value="PMT"/>
    <property type="match status" value="2"/>
</dbReference>
<evidence type="ECO:0000256" key="3">
    <source>
        <dbReference type="ARBA" id="ARBA00007222"/>
    </source>
</evidence>
<feature type="transmembrane region" description="Helical" evidence="10">
    <location>
        <begin position="390"/>
        <end position="411"/>
    </location>
</feature>
<feature type="transmembrane region" description="Helical" evidence="10">
    <location>
        <begin position="83"/>
        <end position="104"/>
    </location>
</feature>
<evidence type="ECO:0000256" key="9">
    <source>
        <dbReference type="ARBA" id="ARBA00093617"/>
    </source>
</evidence>
<evidence type="ECO:0000256" key="8">
    <source>
        <dbReference type="ARBA" id="ARBA00023136"/>
    </source>
</evidence>
<reference evidence="14" key="1">
    <citation type="journal article" date="2019" name="Int. J. Syst. Evol. Microbiol.">
        <title>The Global Catalogue of Microorganisms (GCM) 10K type strain sequencing project: providing services to taxonomists for standard genome sequencing and annotation.</title>
        <authorList>
            <consortium name="The Broad Institute Genomics Platform"/>
            <consortium name="The Broad Institute Genome Sequencing Center for Infectious Disease"/>
            <person name="Wu L."/>
            <person name="Ma J."/>
        </authorList>
    </citation>
    <scope>NUCLEOTIDE SEQUENCE [LARGE SCALE GENOMIC DNA]</scope>
    <source>
        <strain evidence="14">CCUG 51308</strain>
    </source>
</reference>
<keyword evidence="4 10" id="KW-0328">Glycosyltransferase</keyword>
<keyword evidence="6 10" id="KW-0812">Transmembrane</keyword>
<dbReference type="EMBL" id="JBHTBR010000002">
    <property type="protein sequence ID" value="MFC7291270.1"/>
    <property type="molecule type" value="Genomic_DNA"/>
</dbReference>
<feature type="transmembrane region" description="Helical" evidence="10">
    <location>
        <begin position="222"/>
        <end position="251"/>
    </location>
</feature>
<organism evidence="13 14">
    <name type="scientific">Hirschia litorea</name>
    <dbReference type="NCBI Taxonomy" id="1199156"/>
    <lineage>
        <taxon>Bacteria</taxon>
        <taxon>Pseudomonadati</taxon>
        <taxon>Pseudomonadota</taxon>
        <taxon>Alphaproteobacteria</taxon>
        <taxon>Hyphomonadales</taxon>
        <taxon>Hyphomonadaceae</taxon>
        <taxon>Hirschia</taxon>
    </lineage>
</organism>
<dbReference type="PANTHER" id="PTHR10050">
    <property type="entry name" value="DOLICHYL-PHOSPHATE-MANNOSE--PROTEIN MANNOSYLTRANSFERASE"/>
    <property type="match status" value="1"/>
</dbReference>
<dbReference type="Proteomes" id="UP001596492">
    <property type="component" value="Unassembled WGS sequence"/>
</dbReference>
<comment type="similarity">
    <text evidence="3 10">Belongs to the glycosyltransferase 39 family.</text>
</comment>
<comment type="pathway">
    <text evidence="2 10">Protein modification; protein glycosylation.</text>
</comment>
<evidence type="ECO:0000259" key="11">
    <source>
        <dbReference type="Pfam" id="PF02366"/>
    </source>
</evidence>
<comment type="caution">
    <text evidence="13">The sequence shown here is derived from an EMBL/GenBank/DDBJ whole genome shotgun (WGS) entry which is preliminary data.</text>
</comment>
<keyword evidence="5 10" id="KW-0808">Transferase</keyword>
<name>A0ABW2IK95_9PROT</name>
<feature type="domain" description="ArnT-like N-terminal" evidence="11">
    <location>
        <begin position="83"/>
        <end position="240"/>
    </location>
</feature>
<accession>A0ABW2IK95</accession>